<name>A0A1G9FUI5_9GAMM</name>
<proteinExistence type="inferred from homology"/>
<evidence type="ECO:0000256" key="7">
    <source>
        <dbReference type="ARBA" id="ARBA00022779"/>
    </source>
</evidence>
<dbReference type="OrthoDB" id="2087278at2"/>
<accession>A0A1G9FUI5</accession>
<keyword evidence="11" id="KW-0282">Flagellum</keyword>
<keyword evidence="11" id="KW-0966">Cell projection</keyword>
<dbReference type="GO" id="GO:0006935">
    <property type="term" value="P:chemotaxis"/>
    <property type="evidence" value="ECO:0007669"/>
    <property type="project" value="UniProtKB-KW"/>
</dbReference>
<evidence type="ECO:0000256" key="1">
    <source>
        <dbReference type="ARBA" id="ARBA00002254"/>
    </source>
</evidence>
<evidence type="ECO:0000256" key="2">
    <source>
        <dbReference type="ARBA" id="ARBA00004162"/>
    </source>
</evidence>
<keyword evidence="12" id="KW-1185">Reference proteome</keyword>
<protein>
    <recommendedName>
        <fullName evidence="10">Flagellar protein FliL</fullName>
    </recommendedName>
</protein>
<dbReference type="RefSeq" id="WP_089725191.1">
    <property type="nucleotide sequence ID" value="NZ_FNGI01000001.1"/>
</dbReference>
<feature type="transmembrane region" description="Helical" evidence="10">
    <location>
        <begin position="14"/>
        <end position="36"/>
    </location>
</feature>
<keyword evidence="8 10" id="KW-1133">Transmembrane helix</keyword>
<evidence type="ECO:0000256" key="8">
    <source>
        <dbReference type="ARBA" id="ARBA00022989"/>
    </source>
</evidence>
<dbReference type="Proteomes" id="UP000198654">
    <property type="component" value="Unassembled WGS sequence"/>
</dbReference>
<dbReference type="AlphaFoldDB" id="A0A1G9FUI5"/>
<dbReference type="GO" id="GO:0009425">
    <property type="term" value="C:bacterial-type flagellum basal body"/>
    <property type="evidence" value="ECO:0007669"/>
    <property type="project" value="InterPro"/>
</dbReference>
<evidence type="ECO:0000256" key="3">
    <source>
        <dbReference type="ARBA" id="ARBA00008281"/>
    </source>
</evidence>
<keyword evidence="5 10" id="KW-0145">Chemotaxis</keyword>
<keyword evidence="11" id="KW-0969">Cilium</keyword>
<comment type="similarity">
    <text evidence="3 10">Belongs to the FliL family.</text>
</comment>
<dbReference type="GO" id="GO:0005886">
    <property type="term" value="C:plasma membrane"/>
    <property type="evidence" value="ECO:0007669"/>
    <property type="project" value="UniProtKB-SubCell"/>
</dbReference>
<dbReference type="InterPro" id="IPR005503">
    <property type="entry name" value="FliL"/>
</dbReference>
<comment type="function">
    <text evidence="1 10">Controls the rotational direction of flagella during chemotaxis.</text>
</comment>
<dbReference type="PANTHER" id="PTHR35091:SF2">
    <property type="entry name" value="FLAGELLAR PROTEIN FLIL"/>
    <property type="match status" value="1"/>
</dbReference>
<evidence type="ECO:0000313" key="11">
    <source>
        <dbReference type="EMBL" id="SDK92096.1"/>
    </source>
</evidence>
<dbReference type="EMBL" id="FNGI01000001">
    <property type="protein sequence ID" value="SDK92096.1"/>
    <property type="molecule type" value="Genomic_DNA"/>
</dbReference>
<dbReference type="NCBIfam" id="NF005435">
    <property type="entry name" value="PRK07021.1"/>
    <property type="match status" value="1"/>
</dbReference>
<reference evidence="11 12" key="1">
    <citation type="submission" date="2016-10" db="EMBL/GenBank/DDBJ databases">
        <authorList>
            <person name="de Groot N.N."/>
        </authorList>
    </citation>
    <scope>NUCLEOTIDE SEQUENCE [LARGE SCALE GENOMIC DNA]</scope>
    <source>
        <strain evidence="11 12">DSM 14789</strain>
    </source>
</reference>
<keyword evidence="4" id="KW-1003">Cell membrane</keyword>
<evidence type="ECO:0000256" key="5">
    <source>
        <dbReference type="ARBA" id="ARBA00022500"/>
    </source>
</evidence>
<dbReference type="STRING" id="119000.SAMN05661010_00517"/>
<evidence type="ECO:0000256" key="6">
    <source>
        <dbReference type="ARBA" id="ARBA00022692"/>
    </source>
</evidence>
<sequence length="162" mass="17883">MASNQIAGKSRKPWWLLGILIIMLSMACSAVVFFMLDSKSSAVAQDSQVSSAPVEAPAPIFVGISPFTVNLQSEEYAQRLLYIGLSLKVADEATQQLIMEHMPQVRSRLLMLLSSQSAEDLISPQGKQALSKEILALFDEPFSDPQPPLRIQNVLYTDFIVQ</sequence>
<evidence type="ECO:0000313" key="12">
    <source>
        <dbReference type="Proteomes" id="UP000198654"/>
    </source>
</evidence>
<dbReference type="Pfam" id="PF03748">
    <property type="entry name" value="FliL"/>
    <property type="match status" value="1"/>
</dbReference>
<organism evidence="11 12">
    <name type="scientific">Modicisalibacter muralis</name>
    <dbReference type="NCBI Taxonomy" id="119000"/>
    <lineage>
        <taxon>Bacteria</taxon>
        <taxon>Pseudomonadati</taxon>
        <taxon>Pseudomonadota</taxon>
        <taxon>Gammaproteobacteria</taxon>
        <taxon>Oceanospirillales</taxon>
        <taxon>Halomonadaceae</taxon>
        <taxon>Modicisalibacter</taxon>
    </lineage>
</organism>
<dbReference type="PANTHER" id="PTHR35091">
    <property type="entry name" value="FLAGELLAR PROTEIN FLIL"/>
    <property type="match status" value="1"/>
</dbReference>
<comment type="subcellular location">
    <subcellularLocation>
        <location evidence="10">Cell inner membrane</location>
    </subcellularLocation>
    <subcellularLocation>
        <location evidence="2">Cell membrane</location>
        <topology evidence="2">Single-pass membrane protein</topology>
    </subcellularLocation>
</comment>
<dbReference type="GO" id="GO:0071978">
    <property type="term" value="P:bacterial-type flagellum-dependent swarming motility"/>
    <property type="evidence" value="ECO:0007669"/>
    <property type="project" value="TreeGrafter"/>
</dbReference>
<gene>
    <name evidence="11" type="ORF">SAMN05661010_00517</name>
</gene>
<keyword evidence="9 10" id="KW-0472">Membrane</keyword>
<keyword evidence="6 10" id="KW-0812">Transmembrane</keyword>
<evidence type="ECO:0000256" key="4">
    <source>
        <dbReference type="ARBA" id="ARBA00022475"/>
    </source>
</evidence>
<keyword evidence="7 10" id="KW-0283">Flagellar rotation</keyword>
<evidence type="ECO:0000256" key="10">
    <source>
        <dbReference type="RuleBase" id="RU364125"/>
    </source>
</evidence>
<keyword evidence="10" id="KW-0997">Cell inner membrane</keyword>
<evidence type="ECO:0000256" key="9">
    <source>
        <dbReference type="ARBA" id="ARBA00023136"/>
    </source>
</evidence>